<comment type="subcellular location">
    <subcellularLocation>
        <location evidence="3">Cytoplasm</location>
    </subcellularLocation>
</comment>
<dbReference type="FunFam" id="3.30.70.260:FF:000012">
    <property type="entry name" value="Prephenate dehydratase"/>
    <property type="match status" value="1"/>
</dbReference>
<evidence type="ECO:0000256" key="17">
    <source>
        <dbReference type="ARBA" id="ARBA00047848"/>
    </source>
</evidence>
<dbReference type="GO" id="GO:0005737">
    <property type="term" value="C:cytoplasm"/>
    <property type="evidence" value="ECO:0007669"/>
    <property type="project" value="UniProtKB-SubCell"/>
</dbReference>
<evidence type="ECO:0000256" key="6">
    <source>
        <dbReference type="ARBA" id="ARBA00013147"/>
    </source>
</evidence>
<dbReference type="InterPro" id="IPR036263">
    <property type="entry name" value="Chorismate_II_sf"/>
</dbReference>
<keyword evidence="10" id="KW-0057">Aromatic amino acid biosynthesis</keyword>
<comment type="function">
    <text evidence="2">Catalyzes the Claisen rearrangement of chorismate to prephenate and the decarboxylation/dehydration of prephenate to phenylpyruvate.</text>
</comment>
<evidence type="ECO:0000256" key="13">
    <source>
        <dbReference type="ARBA" id="ARBA00023239"/>
    </source>
</evidence>
<dbReference type="PANTHER" id="PTHR21022">
    <property type="entry name" value="PREPHENATE DEHYDRATASE P PROTEIN"/>
    <property type="match status" value="1"/>
</dbReference>
<evidence type="ECO:0000256" key="14">
    <source>
        <dbReference type="ARBA" id="ARBA00023268"/>
    </source>
</evidence>
<gene>
    <name evidence="21" type="primary">pheA</name>
    <name evidence="21" type="ORF">HA254_04150</name>
</gene>
<evidence type="ECO:0000256" key="9">
    <source>
        <dbReference type="ARBA" id="ARBA00022605"/>
    </source>
</evidence>
<evidence type="ECO:0000256" key="12">
    <source>
        <dbReference type="ARBA" id="ARBA00023235"/>
    </source>
</evidence>
<comment type="catalytic activity">
    <reaction evidence="1">
        <text>chorismate = prephenate</text>
        <dbReference type="Rhea" id="RHEA:13897"/>
        <dbReference type="ChEBI" id="CHEBI:29748"/>
        <dbReference type="ChEBI" id="CHEBI:29934"/>
        <dbReference type="EC" id="5.4.99.5"/>
    </reaction>
</comment>
<dbReference type="PROSITE" id="PS00857">
    <property type="entry name" value="PREPHENATE_DEHYDR_1"/>
    <property type="match status" value="1"/>
</dbReference>
<evidence type="ECO:0000256" key="11">
    <source>
        <dbReference type="ARBA" id="ARBA00023222"/>
    </source>
</evidence>
<feature type="domain" description="Chorismate mutase" evidence="18">
    <location>
        <begin position="1"/>
        <end position="88"/>
    </location>
</feature>
<dbReference type="InterPro" id="IPR045865">
    <property type="entry name" value="ACT-like_dom_sf"/>
</dbReference>
<dbReference type="GO" id="GO:0046417">
    <property type="term" value="P:chorismate metabolic process"/>
    <property type="evidence" value="ECO:0007669"/>
    <property type="project" value="InterPro"/>
</dbReference>
<evidence type="ECO:0000256" key="7">
    <source>
        <dbReference type="ARBA" id="ARBA00014401"/>
    </source>
</evidence>
<dbReference type="InterPro" id="IPR001086">
    <property type="entry name" value="Preph_deHydtase"/>
</dbReference>
<dbReference type="UniPathway" id="UPA00120">
    <property type="reaction ID" value="UER00203"/>
</dbReference>
<dbReference type="GO" id="GO:0004664">
    <property type="term" value="F:prephenate dehydratase activity"/>
    <property type="evidence" value="ECO:0007669"/>
    <property type="project" value="UniProtKB-EC"/>
</dbReference>
<comment type="pathway">
    <text evidence="5">Metabolic intermediate biosynthesis; prephenate biosynthesis; prephenate from chorismate: step 1/1.</text>
</comment>
<evidence type="ECO:0000256" key="10">
    <source>
        <dbReference type="ARBA" id="ARBA00023141"/>
    </source>
</evidence>
<dbReference type="InterPro" id="IPR036979">
    <property type="entry name" value="CM_dom_sf"/>
</dbReference>
<dbReference type="Gene3D" id="1.20.59.10">
    <property type="entry name" value="Chorismate mutase"/>
    <property type="match status" value="1"/>
</dbReference>
<dbReference type="InterPro" id="IPR002912">
    <property type="entry name" value="ACT_dom"/>
</dbReference>
<dbReference type="SUPFAM" id="SSF53850">
    <property type="entry name" value="Periplasmic binding protein-like II"/>
    <property type="match status" value="1"/>
</dbReference>
<evidence type="ECO:0000256" key="4">
    <source>
        <dbReference type="ARBA" id="ARBA00004741"/>
    </source>
</evidence>
<dbReference type="InterPro" id="IPR002701">
    <property type="entry name" value="CM_II_prokaryot"/>
</dbReference>
<keyword evidence="9" id="KW-0028">Amino-acid biosynthesis</keyword>
<dbReference type="PANTHER" id="PTHR21022:SF19">
    <property type="entry name" value="PREPHENATE DEHYDRATASE-RELATED"/>
    <property type="match status" value="1"/>
</dbReference>
<keyword evidence="8" id="KW-0963">Cytoplasm</keyword>
<evidence type="ECO:0000256" key="16">
    <source>
        <dbReference type="ARBA" id="ARBA00031520"/>
    </source>
</evidence>
<feature type="domain" description="Prephenate dehydratase" evidence="19">
    <location>
        <begin position="88"/>
        <end position="262"/>
    </location>
</feature>
<dbReference type="CDD" id="cd13630">
    <property type="entry name" value="PBP2_PDT_1"/>
    <property type="match status" value="1"/>
</dbReference>
<dbReference type="Gene3D" id="3.40.190.10">
    <property type="entry name" value="Periplasmic binding protein-like II"/>
    <property type="match status" value="2"/>
</dbReference>
<keyword evidence="12" id="KW-0413">Isomerase</keyword>
<evidence type="ECO:0000259" key="19">
    <source>
        <dbReference type="PROSITE" id="PS51171"/>
    </source>
</evidence>
<comment type="caution">
    <text evidence="21">The sequence shown here is derived from an EMBL/GenBank/DDBJ whole genome shotgun (WGS) entry which is preliminary data.</text>
</comment>
<evidence type="ECO:0000256" key="2">
    <source>
        <dbReference type="ARBA" id="ARBA00002364"/>
    </source>
</evidence>
<dbReference type="Gene3D" id="3.30.70.260">
    <property type="match status" value="1"/>
</dbReference>
<dbReference type="UniPathway" id="UPA00121">
    <property type="reaction ID" value="UER00345"/>
</dbReference>
<evidence type="ECO:0000259" key="18">
    <source>
        <dbReference type="PROSITE" id="PS51168"/>
    </source>
</evidence>
<evidence type="ECO:0000256" key="1">
    <source>
        <dbReference type="ARBA" id="ARBA00000824"/>
    </source>
</evidence>
<dbReference type="GO" id="GO:0009094">
    <property type="term" value="P:L-phenylalanine biosynthetic process"/>
    <property type="evidence" value="ECO:0007669"/>
    <property type="project" value="UniProtKB-UniPathway"/>
</dbReference>
<feature type="domain" description="ACT" evidence="20">
    <location>
        <begin position="274"/>
        <end position="351"/>
    </location>
</feature>
<dbReference type="PROSITE" id="PS51171">
    <property type="entry name" value="PREPHENATE_DEHYDR_3"/>
    <property type="match status" value="1"/>
</dbReference>
<dbReference type="GO" id="GO:0004106">
    <property type="term" value="F:chorismate mutase activity"/>
    <property type="evidence" value="ECO:0007669"/>
    <property type="project" value="UniProtKB-EC"/>
</dbReference>
<keyword evidence="11" id="KW-0584">Phenylalanine biosynthesis</keyword>
<dbReference type="Proteomes" id="UP000565078">
    <property type="component" value="Unassembled WGS sequence"/>
</dbReference>
<dbReference type="InterPro" id="IPR018528">
    <property type="entry name" value="Preph_deHydtase_CS"/>
</dbReference>
<dbReference type="PROSITE" id="PS51671">
    <property type="entry name" value="ACT"/>
    <property type="match status" value="1"/>
</dbReference>
<protein>
    <recommendedName>
        <fullName evidence="7">Bifunctional chorismate mutase/prephenate dehydratase</fullName>
        <ecNumber evidence="6">4.2.1.51</ecNumber>
    </recommendedName>
    <alternativeName>
        <fullName evidence="16">Chorismate mutase-prephenate dehydratase</fullName>
    </alternativeName>
    <alternativeName>
        <fullName evidence="15">p-protein</fullName>
    </alternativeName>
</protein>
<comment type="catalytic activity">
    <reaction evidence="17">
        <text>prephenate + H(+) = 3-phenylpyruvate + CO2 + H2O</text>
        <dbReference type="Rhea" id="RHEA:21648"/>
        <dbReference type="ChEBI" id="CHEBI:15377"/>
        <dbReference type="ChEBI" id="CHEBI:15378"/>
        <dbReference type="ChEBI" id="CHEBI:16526"/>
        <dbReference type="ChEBI" id="CHEBI:18005"/>
        <dbReference type="ChEBI" id="CHEBI:29934"/>
        <dbReference type="EC" id="4.2.1.51"/>
    </reaction>
</comment>
<dbReference type="PROSITE" id="PS00858">
    <property type="entry name" value="PREPHENATE_DEHYDR_2"/>
    <property type="match status" value="1"/>
</dbReference>
<evidence type="ECO:0000259" key="20">
    <source>
        <dbReference type="PROSITE" id="PS51671"/>
    </source>
</evidence>
<dbReference type="NCBIfam" id="NF008865">
    <property type="entry name" value="PRK11898.1"/>
    <property type="match status" value="1"/>
</dbReference>
<evidence type="ECO:0000256" key="8">
    <source>
        <dbReference type="ARBA" id="ARBA00022490"/>
    </source>
</evidence>
<proteinExistence type="predicted"/>
<keyword evidence="13 21" id="KW-0456">Lyase</keyword>
<dbReference type="EC" id="4.2.1.51" evidence="6"/>
<dbReference type="InterPro" id="IPR008242">
    <property type="entry name" value="Chor_mutase/pphenate_deHydtase"/>
</dbReference>
<keyword evidence="14" id="KW-0511">Multifunctional enzyme</keyword>
<evidence type="ECO:0000256" key="5">
    <source>
        <dbReference type="ARBA" id="ARBA00004817"/>
    </source>
</evidence>
<sequence>MMKMDQARSEIDKIDQGLVGLLNRRIKLAIEIGKEKKLSNDEVYDPSRENGIISGLKAKNSGPLPNEDLETIYREIFSISRKMQKPVKVAYLGPQGTFSHSAAARHFGKGAQYLGFDSIKDVFWAVEKGEADIGVVPVENSVGGSVAYTYDMFVSSPLNIIEELAEEVRHNLVSKCRLNDIEKVYSHPQALTQCREWLSKNLPHAELIEVSSTARSAEAAQLYVKSAGIASVYAAAHYGLNIVAANIQDKANNITRFLVIGKGKPGKCAKSKTSIVFTTKNESGALFMALEPLKNFGINMTKIESRPTAVKNWEYVFFVDFSGFVEDAKVSQALLEMKKNTGFLRILGSYPENSLEES</sequence>
<evidence type="ECO:0000256" key="3">
    <source>
        <dbReference type="ARBA" id="ARBA00004496"/>
    </source>
</evidence>
<dbReference type="CDD" id="cd04905">
    <property type="entry name" value="ACT_CM-PDT"/>
    <property type="match status" value="1"/>
</dbReference>
<dbReference type="PROSITE" id="PS51168">
    <property type="entry name" value="CHORISMATE_MUT_2"/>
    <property type="match status" value="1"/>
</dbReference>
<evidence type="ECO:0000313" key="21">
    <source>
        <dbReference type="EMBL" id="HIH09835.1"/>
    </source>
</evidence>
<dbReference type="SMART" id="SM00830">
    <property type="entry name" value="CM_2"/>
    <property type="match status" value="1"/>
</dbReference>
<evidence type="ECO:0000256" key="15">
    <source>
        <dbReference type="ARBA" id="ARBA00031175"/>
    </source>
</evidence>
<dbReference type="SUPFAM" id="SSF48600">
    <property type="entry name" value="Chorismate mutase II"/>
    <property type="match status" value="1"/>
</dbReference>
<reference evidence="22" key="1">
    <citation type="journal article" date="2020" name="bioRxiv">
        <title>A rank-normalized archaeal taxonomy based on genome phylogeny resolves widespread incomplete and uneven classifications.</title>
        <authorList>
            <person name="Rinke C."/>
            <person name="Chuvochina M."/>
            <person name="Mussig A.J."/>
            <person name="Chaumeil P.-A."/>
            <person name="Waite D.W."/>
            <person name="Whitman W.B."/>
            <person name="Parks D.H."/>
            <person name="Hugenholtz P."/>
        </authorList>
    </citation>
    <scope>NUCLEOTIDE SEQUENCE [LARGE SCALE GENOMIC DNA]</scope>
</reference>
<dbReference type="FunFam" id="3.40.190.10:FF:000034">
    <property type="entry name" value="Chorismate mutase/prephenate dehydratase"/>
    <property type="match status" value="1"/>
</dbReference>
<dbReference type="SUPFAM" id="SSF55021">
    <property type="entry name" value="ACT-like"/>
    <property type="match status" value="1"/>
</dbReference>
<dbReference type="Pfam" id="PF00800">
    <property type="entry name" value="PDT"/>
    <property type="match status" value="1"/>
</dbReference>
<dbReference type="Pfam" id="PF01817">
    <property type="entry name" value="CM_2"/>
    <property type="match status" value="1"/>
</dbReference>
<dbReference type="PIRSF" id="PIRSF001500">
    <property type="entry name" value="Chor_mut_pdt_Ppr"/>
    <property type="match status" value="1"/>
</dbReference>
<evidence type="ECO:0000313" key="22">
    <source>
        <dbReference type="Proteomes" id="UP000565078"/>
    </source>
</evidence>
<organism evidence="21 22">
    <name type="scientific">Candidatus Iainarchaeum sp</name>
    <dbReference type="NCBI Taxonomy" id="3101447"/>
    <lineage>
        <taxon>Archaea</taxon>
        <taxon>Candidatus Iainarchaeota</taxon>
        <taxon>Candidatus Iainarchaeia</taxon>
        <taxon>Candidatus Iainarchaeales</taxon>
        <taxon>Candidatus Iainarchaeaceae</taxon>
        <taxon>Candidatus Iainarchaeum</taxon>
    </lineage>
</organism>
<dbReference type="EMBL" id="DUGC01000063">
    <property type="protein sequence ID" value="HIH09835.1"/>
    <property type="molecule type" value="Genomic_DNA"/>
</dbReference>
<dbReference type="AlphaFoldDB" id="A0A7J4J0C4"/>
<name>A0A7J4J0C4_9ARCH</name>
<accession>A0A7J4J0C4</accession>
<comment type="pathway">
    <text evidence="4">Amino-acid biosynthesis; L-phenylalanine biosynthesis; phenylpyruvate from prephenate: step 1/1.</text>
</comment>